<name>A0A5J4TRA8_9EUKA</name>
<accession>A0A5J4TRA8</accession>
<evidence type="ECO:0000313" key="1">
    <source>
        <dbReference type="EMBL" id="KAA6360443.1"/>
    </source>
</evidence>
<proteinExistence type="predicted"/>
<dbReference type="Proteomes" id="UP000324800">
    <property type="component" value="Unassembled WGS sequence"/>
</dbReference>
<evidence type="ECO:0000313" key="2">
    <source>
        <dbReference type="Proteomes" id="UP000324800"/>
    </source>
</evidence>
<protein>
    <submittedName>
        <fullName evidence="1">Uncharacterized protein</fullName>
    </submittedName>
</protein>
<comment type="caution">
    <text evidence="1">The sequence shown here is derived from an EMBL/GenBank/DDBJ whole genome shotgun (WGS) entry which is preliminary data.</text>
</comment>
<sequence length="224" mass="24757">MLVQGVESCKTTRAYIRLSRDVYSELRLQKLRHRERGSGTRQNRMTTSVQAFSQDELADGQPYMMIGRNIAHILDAHALDHPFTRHTLDTSLSHSPDSNSVALELRIQPTLLHSLEDCNQTQTYQTRPHFKAPKHSKPTFKNTAHTNHTFLRVGVVSVVLEQQMPTLLNTYRTEVFSVLVSLDDSPVGDGDSSAAAFQAVVAGDGEGEVDVGAGEAGSESLTHF</sequence>
<dbReference type="EMBL" id="SNRW01026937">
    <property type="protein sequence ID" value="KAA6360443.1"/>
    <property type="molecule type" value="Genomic_DNA"/>
</dbReference>
<feature type="non-terminal residue" evidence="1">
    <location>
        <position position="224"/>
    </location>
</feature>
<gene>
    <name evidence="1" type="ORF">EZS28_044028</name>
</gene>
<reference evidence="1 2" key="1">
    <citation type="submission" date="2019-03" db="EMBL/GenBank/DDBJ databases">
        <title>Single cell metagenomics reveals metabolic interactions within the superorganism composed of flagellate Streblomastix strix and complex community of Bacteroidetes bacteria on its surface.</title>
        <authorList>
            <person name="Treitli S.C."/>
            <person name="Kolisko M."/>
            <person name="Husnik F."/>
            <person name="Keeling P."/>
            <person name="Hampl V."/>
        </authorList>
    </citation>
    <scope>NUCLEOTIDE SEQUENCE [LARGE SCALE GENOMIC DNA]</scope>
    <source>
        <strain evidence="1">ST1C</strain>
    </source>
</reference>
<dbReference type="AlphaFoldDB" id="A0A5J4TRA8"/>
<organism evidence="1 2">
    <name type="scientific">Streblomastix strix</name>
    <dbReference type="NCBI Taxonomy" id="222440"/>
    <lineage>
        <taxon>Eukaryota</taxon>
        <taxon>Metamonada</taxon>
        <taxon>Preaxostyla</taxon>
        <taxon>Oxymonadida</taxon>
        <taxon>Streblomastigidae</taxon>
        <taxon>Streblomastix</taxon>
    </lineage>
</organism>